<feature type="non-terminal residue" evidence="2">
    <location>
        <position position="244"/>
    </location>
</feature>
<dbReference type="AlphaFoldDB" id="A0A699J4H9"/>
<dbReference type="EMBL" id="BKCJ010370898">
    <property type="protein sequence ID" value="GFA11329.1"/>
    <property type="molecule type" value="Genomic_DNA"/>
</dbReference>
<keyword evidence="2" id="KW-0695">RNA-directed DNA polymerase</keyword>
<proteinExistence type="predicted"/>
<evidence type="ECO:0000256" key="1">
    <source>
        <dbReference type="SAM" id="MobiDB-lite"/>
    </source>
</evidence>
<dbReference type="GO" id="GO:0003964">
    <property type="term" value="F:RNA-directed DNA polymerase activity"/>
    <property type="evidence" value="ECO:0007669"/>
    <property type="project" value="UniProtKB-KW"/>
</dbReference>
<feature type="region of interest" description="Disordered" evidence="1">
    <location>
        <begin position="197"/>
        <end position="227"/>
    </location>
</feature>
<organism evidence="2">
    <name type="scientific">Tanacetum cinerariifolium</name>
    <name type="common">Dalmatian daisy</name>
    <name type="synonym">Chrysanthemum cinerariifolium</name>
    <dbReference type="NCBI Taxonomy" id="118510"/>
    <lineage>
        <taxon>Eukaryota</taxon>
        <taxon>Viridiplantae</taxon>
        <taxon>Streptophyta</taxon>
        <taxon>Embryophyta</taxon>
        <taxon>Tracheophyta</taxon>
        <taxon>Spermatophyta</taxon>
        <taxon>Magnoliopsida</taxon>
        <taxon>eudicotyledons</taxon>
        <taxon>Gunneridae</taxon>
        <taxon>Pentapetalae</taxon>
        <taxon>asterids</taxon>
        <taxon>campanulids</taxon>
        <taxon>Asterales</taxon>
        <taxon>Asteraceae</taxon>
        <taxon>Asteroideae</taxon>
        <taxon>Anthemideae</taxon>
        <taxon>Anthemidinae</taxon>
        <taxon>Tanacetum</taxon>
    </lineage>
</organism>
<protein>
    <submittedName>
        <fullName evidence="2">RNA-directed DNA polymerase, eukaryota, reverse transcriptase zinc-binding domain protein</fullName>
    </submittedName>
</protein>
<keyword evidence="2" id="KW-0548">Nucleotidyltransferase</keyword>
<accession>A0A699J4H9</accession>
<reference evidence="2" key="1">
    <citation type="journal article" date="2019" name="Sci. Rep.">
        <title>Draft genome of Tanacetum cinerariifolium, the natural source of mosquito coil.</title>
        <authorList>
            <person name="Yamashiro T."/>
            <person name="Shiraishi A."/>
            <person name="Satake H."/>
            <person name="Nakayama K."/>
        </authorList>
    </citation>
    <scope>NUCLEOTIDE SEQUENCE</scope>
</reference>
<evidence type="ECO:0000313" key="2">
    <source>
        <dbReference type="EMBL" id="GFA11329.1"/>
    </source>
</evidence>
<feature type="compositionally biased region" description="Basic and acidic residues" evidence="1">
    <location>
        <begin position="197"/>
        <end position="208"/>
    </location>
</feature>
<name>A0A699J4H9_TANCI</name>
<gene>
    <name evidence="2" type="ORF">Tci_583301</name>
</gene>
<keyword evidence="2" id="KW-0808">Transferase</keyword>
<comment type="caution">
    <text evidence="2">The sequence shown here is derived from an EMBL/GenBank/DDBJ whole genome shotgun (WGS) entry which is preliminary data.</text>
</comment>
<sequence length="244" mass="27765">MDSIPPRLIDITTFMIHISKGKMAVSILSRLVVAATSYYIWLERNGRLFKKKTSSPDQIVEVIIYGAVKVGHFQVQEDVYQARLLLDQLKIPSCCIVHNRSFADVPEIYMQQLWFTISKINDSSLYQFKLDKKKCRIDMEVFQDILQICPRLPNQKFDEPPSDEEIVSFIKELSDKGSVNQTSPKLAISRVEKGETSKQKVISKENVKSVENGSSKPHADSTKVTTTNSFSALVVDESKTWDED</sequence>